<dbReference type="InterPro" id="IPR021888">
    <property type="entry name" value="DUF3499"/>
</dbReference>
<dbReference type="EMBL" id="CAEZYF010000033">
    <property type="protein sequence ID" value="CAB4746282.1"/>
    <property type="molecule type" value="Genomic_DNA"/>
</dbReference>
<evidence type="ECO:0000313" key="4">
    <source>
        <dbReference type="EMBL" id="CAB4822997.1"/>
    </source>
</evidence>
<reference evidence="5" key="1">
    <citation type="submission" date="2020-05" db="EMBL/GenBank/DDBJ databases">
        <authorList>
            <person name="Chiriac C."/>
            <person name="Salcher M."/>
            <person name="Ghai R."/>
            <person name="Kavagutti S V."/>
        </authorList>
    </citation>
    <scope>NUCLEOTIDE SEQUENCE</scope>
</reference>
<name>A0A6J7BWA3_9ZZZZ</name>
<accession>A0A6J7BWA3</accession>
<dbReference type="AlphaFoldDB" id="A0A6J7BWA3"/>
<evidence type="ECO:0000313" key="5">
    <source>
        <dbReference type="EMBL" id="CAB4848093.1"/>
    </source>
</evidence>
<dbReference type="Pfam" id="PF12005">
    <property type="entry name" value="DUF3499"/>
    <property type="match status" value="1"/>
</dbReference>
<sequence>MARLCERPGCSQPAEALYGMSAEQLTVWLKPYDVALATRVGVLCRRHADAMVVPLGWMLEDWREPVPRLFKTRAVLSEKPMKPKRRTHRPTGDDTGQLELVVAEVGEAPAPEELVPVETVEPPVEVADNPVAPWRPVFDQRSDLDGLLDVRSPLLSRAFRGHSNET</sequence>
<evidence type="ECO:0000313" key="2">
    <source>
        <dbReference type="EMBL" id="CAB4364770.1"/>
    </source>
</evidence>
<dbReference type="EMBL" id="CAFBMT010000001">
    <property type="protein sequence ID" value="CAB4908877.1"/>
    <property type="molecule type" value="Genomic_DNA"/>
</dbReference>
<dbReference type="EMBL" id="CAFAAV010000110">
    <property type="protein sequence ID" value="CAB4822997.1"/>
    <property type="molecule type" value="Genomic_DNA"/>
</dbReference>
<feature type="region of interest" description="Disordered" evidence="1">
    <location>
        <begin position="77"/>
        <end position="97"/>
    </location>
</feature>
<dbReference type="EMBL" id="CAESGF010000018">
    <property type="protein sequence ID" value="CAB4364770.1"/>
    <property type="molecule type" value="Genomic_DNA"/>
</dbReference>
<evidence type="ECO:0000256" key="1">
    <source>
        <dbReference type="SAM" id="MobiDB-lite"/>
    </source>
</evidence>
<protein>
    <submittedName>
        <fullName evidence="5">Unannotated protein</fullName>
    </submittedName>
</protein>
<gene>
    <name evidence="3" type="ORF">UFOPK2656_03250</name>
    <name evidence="4" type="ORF">UFOPK3099_01496</name>
    <name evidence="5" type="ORF">UFOPK3267_00625</name>
    <name evidence="6" type="ORF">UFOPK3651_00012</name>
    <name evidence="2" type="ORF">UFOPK4189_02530</name>
</gene>
<organism evidence="5">
    <name type="scientific">freshwater metagenome</name>
    <dbReference type="NCBI Taxonomy" id="449393"/>
    <lineage>
        <taxon>unclassified sequences</taxon>
        <taxon>metagenomes</taxon>
        <taxon>ecological metagenomes</taxon>
    </lineage>
</organism>
<dbReference type="EMBL" id="CAFBIY010000023">
    <property type="protein sequence ID" value="CAB4848093.1"/>
    <property type="molecule type" value="Genomic_DNA"/>
</dbReference>
<proteinExistence type="predicted"/>
<evidence type="ECO:0000313" key="6">
    <source>
        <dbReference type="EMBL" id="CAB4908877.1"/>
    </source>
</evidence>
<evidence type="ECO:0000313" key="3">
    <source>
        <dbReference type="EMBL" id="CAB4746282.1"/>
    </source>
</evidence>